<organism evidence="3 4">
    <name type="scientific">Neotabrizicola shimadae</name>
    <dbReference type="NCBI Taxonomy" id="2807096"/>
    <lineage>
        <taxon>Bacteria</taxon>
        <taxon>Pseudomonadati</taxon>
        <taxon>Pseudomonadota</taxon>
        <taxon>Alphaproteobacteria</taxon>
        <taxon>Rhodobacterales</taxon>
        <taxon>Paracoccaceae</taxon>
        <taxon>Neotabrizicola</taxon>
    </lineage>
</organism>
<sequence length="197" mass="20301">MPPISRRMILGTGLLASLPLPLHAGTDAGRVERAEGRAWADPDRRLTADAPVYIGDHVATAQESRLAMLLAGTTRILMGPQTDLVIDRFTAEAGGELVLGSGAMLFDRPEDAPRTPVEVQSVFGVIAVRGTRFFAGPSKDVFGIFVERGTVQVTGGGVTVAVGAGLGTNIAAPGAPPTEPAPWGQARIDAALALVGA</sequence>
<dbReference type="Proteomes" id="UP000826300">
    <property type="component" value="Chromosome"/>
</dbReference>
<feature type="domain" description="FecR protein" evidence="2">
    <location>
        <begin position="56"/>
        <end position="152"/>
    </location>
</feature>
<gene>
    <name evidence="3" type="ORF">JO391_01030</name>
</gene>
<reference evidence="3" key="1">
    <citation type="submission" date="2021-02" db="EMBL/GenBank/DDBJ databases">
        <title>Rhodobacter shimadae sp. nov., an aerobic anoxygenic phototrophic bacterium isolated from a hot spring.</title>
        <authorList>
            <person name="Muramatsu S."/>
            <person name="Haruta S."/>
            <person name="Hirose S."/>
            <person name="Hanada S."/>
        </authorList>
    </citation>
    <scope>NUCLEOTIDE SEQUENCE</scope>
    <source>
        <strain evidence="3">N10</strain>
    </source>
</reference>
<evidence type="ECO:0000313" key="3">
    <source>
        <dbReference type="EMBL" id="QYZ70151.1"/>
    </source>
</evidence>
<proteinExistence type="predicted"/>
<protein>
    <submittedName>
        <fullName evidence="3">FecR domain-containing protein</fullName>
    </submittedName>
</protein>
<evidence type="ECO:0000313" key="4">
    <source>
        <dbReference type="Proteomes" id="UP000826300"/>
    </source>
</evidence>
<dbReference type="KEGG" id="nsm:JO391_01030"/>
<dbReference type="Pfam" id="PF04773">
    <property type="entry name" value="FecR"/>
    <property type="match status" value="1"/>
</dbReference>
<dbReference type="Gene3D" id="2.60.120.1440">
    <property type="match status" value="1"/>
</dbReference>
<feature type="signal peptide" evidence="1">
    <location>
        <begin position="1"/>
        <end position="24"/>
    </location>
</feature>
<evidence type="ECO:0000259" key="2">
    <source>
        <dbReference type="Pfam" id="PF04773"/>
    </source>
</evidence>
<name>A0A8G1EDF8_9RHOB</name>
<dbReference type="RefSeq" id="WP_220662367.1">
    <property type="nucleotide sequence ID" value="NZ_CP069370.1"/>
</dbReference>
<feature type="chain" id="PRO_5034457276" evidence="1">
    <location>
        <begin position="25"/>
        <end position="197"/>
    </location>
</feature>
<keyword evidence="4" id="KW-1185">Reference proteome</keyword>
<evidence type="ECO:0000256" key="1">
    <source>
        <dbReference type="SAM" id="SignalP"/>
    </source>
</evidence>
<dbReference type="InterPro" id="IPR006860">
    <property type="entry name" value="FecR"/>
</dbReference>
<accession>A0A8G1EDF8</accession>
<dbReference type="EMBL" id="CP069370">
    <property type="protein sequence ID" value="QYZ70151.1"/>
    <property type="molecule type" value="Genomic_DNA"/>
</dbReference>
<keyword evidence="1" id="KW-0732">Signal</keyword>
<dbReference type="AlphaFoldDB" id="A0A8G1EDF8"/>